<dbReference type="EMBL" id="KQ241663">
    <property type="protein sequence ID" value="KNC86205.1"/>
    <property type="molecule type" value="Genomic_DNA"/>
</dbReference>
<protein>
    <recommendedName>
        <fullName evidence="8">Structural maintenance of chromosomes protein</fullName>
    </recommendedName>
</protein>
<accession>A0A0L0GB27</accession>
<dbReference type="GO" id="GO:0005634">
    <property type="term" value="C:nucleus"/>
    <property type="evidence" value="ECO:0007669"/>
    <property type="project" value="UniProtKB-SubCell"/>
</dbReference>
<dbReference type="InterPro" id="IPR041741">
    <property type="entry name" value="SMC3_ABC_euk"/>
</dbReference>
<feature type="coiled-coil region" evidence="9">
    <location>
        <begin position="694"/>
        <end position="770"/>
    </location>
</feature>
<dbReference type="GO" id="GO:0005694">
    <property type="term" value="C:chromosome"/>
    <property type="evidence" value="ECO:0007669"/>
    <property type="project" value="InterPro"/>
</dbReference>
<dbReference type="InterPro" id="IPR010935">
    <property type="entry name" value="SMC_hinge"/>
</dbReference>
<dbReference type="PANTHER" id="PTHR43977">
    <property type="entry name" value="STRUCTURAL MAINTENANCE OF CHROMOSOMES PROTEIN 3"/>
    <property type="match status" value="1"/>
</dbReference>
<keyword evidence="3" id="KW-0132">Cell division</keyword>
<dbReference type="GO" id="GO:0005524">
    <property type="term" value="F:ATP binding"/>
    <property type="evidence" value="ECO:0007669"/>
    <property type="project" value="InterPro"/>
</dbReference>
<keyword evidence="7" id="KW-0131">Cell cycle</keyword>
<feature type="coiled-coil region" evidence="9">
    <location>
        <begin position="433"/>
        <end position="467"/>
    </location>
</feature>
<dbReference type="GeneID" id="25902146"/>
<comment type="similarity">
    <text evidence="2">Belongs to the SMC family. SMC3 subfamily.</text>
</comment>
<evidence type="ECO:0000259" key="11">
    <source>
        <dbReference type="SMART" id="SM00968"/>
    </source>
</evidence>
<dbReference type="InterPro" id="IPR027417">
    <property type="entry name" value="P-loop_NTPase"/>
</dbReference>
<evidence type="ECO:0000256" key="5">
    <source>
        <dbReference type="ARBA" id="ARBA00023054"/>
    </source>
</evidence>
<keyword evidence="4" id="KW-0498">Mitosis</keyword>
<feature type="region of interest" description="Disordered" evidence="10">
    <location>
        <begin position="1052"/>
        <end position="1071"/>
    </location>
</feature>
<evidence type="ECO:0000313" key="12">
    <source>
        <dbReference type="EMBL" id="KNC86205.1"/>
    </source>
</evidence>
<dbReference type="CDD" id="cd03272">
    <property type="entry name" value="ABC_SMC3_euk"/>
    <property type="match status" value="1"/>
</dbReference>
<dbReference type="InterPro" id="IPR003395">
    <property type="entry name" value="RecF/RecN/SMC_N"/>
</dbReference>
<evidence type="ECO:0000256" key="4">
    <source>
        <dbReference type="ARBA" id="ARBA00022776"/>
    </source>
</evidence>
<feature type="compositionally biased region" description="Acidic residues" evidence="10">
    <location>
        <begin position="1058"/>
        <end position="1068"/>
    </location>
</feature>
<evidence type="ECO:0000256" key="2">
    <source>
        <dbReference type="ARBA" id="ARBA00005917"/>
    </source>
</evidence>
<sequence>MHIKQVTIQGFKSYRDQTACEPFHSGHNVVVGRNGSGKSNFFYAIRFVLNEFTNLRQEDRQALLHEGTGAAMMSAYVEIKFDNTDRRLPFERDEVELRRSIGLKKDEYFLNRKHISKSDVMNLLESAGFSRSNPYYIVQQGKIQALTVAKDHERLKLLKEVAGTSVYEDRRRESQKIMEETDGRREKIGEVFNYVEERLAELEDEKDELKEYQKTDREKRSLEYTIHDRELKAINLELDEISEKYLHETEDAERLERDMIQTTTDIEKAEEELEAKTVALASSQKAQVDVEKDREELVKNRTELELQIADIETHQENEKSLKYNLERQMAQIEIDVENKEKRLDQLKPEVEAIAEEELSVNKELMIKERRADDLQAKLGRQSVFKTKQDRDDFLHKEIKLLSSAKAKTDKQYEMKNAENNALDDSIQKTMGTIKEEEKKVTVQTQELETINREYSNQCAERSELQSQRKKLWRKSQDLDMTLESVRSSLSRNEKTLQGTMNKQLSSGLKGVMKIAEENGIAGVYGPLIELFTCEEKFNTAVEVTAGNALFNVVVDSDDTASKILEVMNIHKVGGRVSFMPLNRLADQKQNYPSTQDSFPMVTRLKFDNRYRLAMNEVFGRIMVCRNMDVATQLSKSADMNCITLDGDQVSRKGALTGGYHDVRRSRLEAMKKLRSAREALTENSQEQDSIKMELDVVVGQINAVSSEIQRLENRRNHLKEALGRRKEELRDDRQLLRERMKELDTQRLSLNDLESSNAALALKLESLKKEMQGDFRDSLTVEERQELGSLGQEIAVLKKKSLSLDHQRLKLDAERQNLDNEIGSILSRKQTEVGAKLDAMRYETGADYGEKQSALYTVNTELKDLDTRLRELEATSNGLRKAVDAAQKKLSKGKSQLRKIEAAIAEESSSQQNMLKKKSALVEKKDDVTRKVHELGSLPINAFEKYKDHSLPKLYKLLHTANEKIKKYSHVNKKALDQYVSFGEERESLGKRKAELDLAKKSIEELIDHLDRLKDESIERTFKQVSKHFSDVFSQLTAATKGKAELVILRATPGQDNDANDSDEEQDGDGSVSQYTGIAIKVSFTGRKDDVQLVQQLSGGQKSVVALALIFAIQRSDPAPFYLFDEIDSALDDTYRTAVADVIYNLSHGEDPAQFITTTFHPEMLQRADQYYGITYKNKISYVNCIEKDEALKFVTQNLNAPPEGGVGGR</sequence>
<dbReference type="GO" id="GO:0016887">
    <property type="term" value="F:ATP hydrolysis activity"/>
    <property type="evidence" value="ECO:0007669"/>
    <property type="project" value="InterPro"/>
</dbReference>
<evidence type="ECO:0000256" key="9">
    <source>
        <dbReference type="SAM" id="Coils"/>
    </source>
</evidence>
<dbReference type="Gene3D" id="1.20.1060.20">
    <property type="match status" value="1"/>
</dbReference>
<evidence type="ECO:0000256" key="8">
    <source>
        <dbReference type="PIRNR" id="PIRNR005719"/>
    </source>
</evidence>
<dbReference type="Gene3D" id="3.40.50.300">
    <property type="entry name" value="P-loop containing nucleotide triphosphate hydrolases"/>
    <property type="match status" value="2"/>
</dbReference>
<evidence type="ECO:0000256" key="1">
    <source>
        <dbReference type="ARBA" id="ARBA00004123"/>
    </source>
</evidence>
<dbReference type="eggNOG" id="KOG0964">
    <property type="taxonomic scope" value="Eukaryota"/>
</dbReference>
<evidence type="ECO:0000256" key="7">
    <source>
        <dbReference type="ARBA" id="ARBA00023306"/>
    </source>
</evidence>
<feature type="coiled-coil region" evidence="9">
    <location>
        <begin position="855"/>
        <end position="903"/>
    </location>
</feature>
<dbReference type="OrthoDB" id="431497at2759"/>
<name>A0A0L0GB27_9EUKA</name>
<feature type="coiled-coil region" evidence="9">
    <location>
        <begin position="192"/>
        <end position="356"/>
    </location>
</feature>
<dbReference type="Gene3D" id="3.30.70.1620">
    <property type="match status" value="1"/>
</dbReference>
<keyword evidence="5 9" id="KW-0175">Coiled coil</keyword>
<evidence type="ECO:0000256" key="3">
    <source>
        <dbReference type="ARBA" id="ARBA00022618"/>
    </source>
</evidence>
<dbReference type="Pfam" id="PF06470">
    <property type="entry name" value="SMC_hinge"/>
    <property type="match status" value="1"/>
</dbReference>
<evidence type="ECO:0000256" key="6">
    <source>
        <dbReference type="ARBA" id="ARBA00023242"/>
    </source>
</evidence>
<proteinExistence type="inferred from homology"/>
<dbReference type="AlphaFoldDB" id="A0A0L0GB27"/>
<dbReference type="GO" id="GO:0051301">
    <property type="term" value="P:cell division"/>
    <property type="evidence" value="ECO:0007669"/>
    <property type="project" value="UniProtKB-KW"/>
</dbReference>
<dbReference type="SMART" id="SM00968">
    <property type="entry name" value="SMC_hinge"/>
    <property type="match status" value="1"/>
</dbReference>
<dbReference type="SUPFAM" id="SSF52540">
    <property type="entry name" value="P-loop containing nucleoside triphosphate hydrolases"/>
    <property type="match status" value="1"/>
</dbReference>
<keyword evidence="6 8" id="KW-0539">Nucleus</keyword>
<dbReference type="STRING" id="667725.A0A0L0GB27"/>
<feature type="domain" description="SMC hinge" evidence="11">
    <location>
        <begin position="521"/>
        <end position="634"/>
    </location>
</feature>
<dbReference type="SUPFAM" id="SSF75553">
    <property type="entry name" value="Smc hinge domain"/>
    <property type="match status" value="1"/>
</dbReference>
<dbReference type="InterPro" id="IPR024704">
    <property type="entry name" value="SMC"/>
</dbReference>
<comment type="subcellular location">
    <subcellularLocation>
        <location evidence="1 8">Nucleus</location>
    </subcellularLocation>
</comment>
<dbReference type="Proteomes" id="UP000054560">
    <property type="component" value="Unassembled WGS sequence"/>
</dbReference>
<keyword evidence="13" id="KW-1185">Reference proteome</keyword>
<organism evidence="12 13">
    <name type="scientific">Sphaeroforma arctica JP610</name>
    <dbReference type="NCBI Taxonomy" id="667725"/>
    <lineage>
        <taxon>Eukaryota</taxon>
        <taxon>Ichthyosporea</taxon>
        <taxon>Ichthyophonida</taxon>
        <taxon>Sphaeroforma</taxon>
    </lineage>
</organism>
<dbReference type="FunFam" id="3.40.50.300:FF:000424">
    <property type="entry name" value="Structural maintenance of chromosomes 3"/>
    <property type="match status" value="1"/>
</dbReference>
<dbReference type="GO" id="GO:0051276">
    <property type="term" value="P:chromosome organization"/>
    <property type="evidence" value="ECO:0007669"/>
    <property type="project" value="InterPro"/>
</dbReference>
<dbReference type="InterPro" id="IPR036277">
    <property type="entry name" value="SMC_hinge_sf"/>
</dbReference>
<gene>
    <name evidence="12" type="ORF">SARC_01642</name>
</gene>
<evidence type="ECO:0000256" key="10">
    <source>
        <dbReference type="SAM" id="MobiDB-lite"/>
    </source>
</evidence>
<dbReference type="PIRSF" id="PIRSF005719">
    <property type="entry name" value="SMC"/>
    <property type="match status" value="1"/>
</dbReference>
<dbReference type="Pfam" id="PF02463">
    <property type="entry name" value="SMC_N"/>
    <property type="match status" value="1"/>
</dbReference>
<evidence type="ECO:0000313" key="13">
    <source>
        <dbReference type="Proteomes" id="UP000054560"/>
    </source>
</evidence>
<dbReference type="RefSeq" id="XP_014160107.1">
    <property type="nucleotide sequence ID" value="XM_014304632.1"/>
</dbReference>
<reference evidence="12 13" key="1">
    <citation type="submission" date="2011-02" db="EMBL/GenBank/DDBJ databases">
        <title>The Genome Sequence of Sphaeroforma arctica JP610.</title>
        <authorList>
            <consortium name="The Broad Institute Genome Sequencing Platform"/>
            <person name="Russ C."/>
            <person name="Cuomo C."/>
            <person name="Young S.K."/>
            <person name="Zeng Q."/>
            <person name="Gargeya S."/>
            <person name="Alvarado L."/>
            <person name="Berlin A."/>
            <person name="Chapman S.B."/>
            <person name="Chen Z."/>
            <person name="Freedman E."/>
            <person name="Gellesch M."/>
            <person name="Goldberg J."/>
            <person name="Griggs A."/>
            <person name="Gujja S."/>
            <person name="Heilman E."/>
            <person name="Heiman D."/>
            <person name="Howarth C."/>
            <person name="Mehta T."/>
            <person name="Neiman D."/>
            <person name="Pearson M."/>
            <person name="Roberts A."/>
            <person name="Saif S."/>
            <person name="Shea T."/>
            <person name="Shenoy N."/>
            <person name="Sisk P."/>
            <person name="Stolte C."/>
            <person name="Sykes S."/>
            <person name="White J."/>
            <person name="Yandava C."/>
            <person name="Burger G."/>
            <person name="Gray M.W."/>
            <person name="Holland P.W.H."/>
            <person name="King N."/>
            <person name="Lang F.B.F."/>
            <person name="Roger A.J."/>
            <person name="Ruiz-Trillo I."/>
            <person name="Haas B."/>
            <person name="Nusbaum C."/>
            <person name="Birren B."/>
        </authorList>
    </citation>
    <scope>NUCLEOTIDE SEQUENCE [LARGE SCALE GENOMIC DNA]</scope>
    <source>
        <strain evidence="12 13">JP610</strain>
    </source>
</reference>